<organism evidence="1 2">
    <name type="scientific">Corynebacterium suedekumii</name>
    <dbReference type="NCBI Taxonomy" id="3049801"/>
    <lineage>
        <taxon>Bacteria</taxon>
        <taxon>Bacillati</taxon>
        <taxon>Actinomycetota</taxon>
        <taxon>Actinomycetes</taxon>
        <taxon>Mycobacteriales</taxon>
        <taxon>Corynebacteriaceae</taxon>
        <taxon>Corynebacterium</taxon>
    </lineage>
</organism>
<dbReference type="Proteomes" id="UP001238805">
    <property type="component" value="Chromosome"/>
</dbReference>
<gene>
    <name evidence="1" type="ORF">QP029_08730</name>
</gene>
<evidence type="ECO:0000313" key="1">
    <source>
        <dbReference type="EMBL" id="WIM69353.1"/>
    </source>
</evidence>
<keyword evidence="2" id="KW-1185">Reference proteome</keyword>
<accession>A0ABY8VL06</accession>
<sequence>MVTLQFDLHSYDHGDAVWSAVSAWQSAMPKDSDSDLVPDGGDVAYAGGCRFPAPVRVNEQHLTGWIVSQGQDAFDSIAHYADELREIAEKADPEVVATWTELPHR</sequence>
<evidence type="ECO:0000313" key="2">
    <source>
        <dbReference type="Proteomes" id="UP001238805"/>
    </source>
</evidence>
<protein>
    <submittedName>
        <fullName evidence="1">Uncharacterized protein</fullName>
    </submittedName>
</protein>
<proteinExistence type="predicted"/>
<name>A0ABY8VL06_9CORY</name>
<dbReference type="EMBL" id="CP126970">
    <property type="protein sequence ID" value="WIM69353.1"/>
    <property type="molecule type" value="Genomic_DNA"/>
</dbReference>
<dbReference type="RefSeq" id="WP_284873948.1">
    <property type="nucleotide sequence ID" value="NZ_CP126970.1"/>
</dbReference>
<reference evidence="1 2" key="1">
    <citation type="submission" date="2023-05" db="EMBL/GenBank/DDBJ databases">
        <title>Corynebacterium suedekumii sp. nov. and Corynebacterium breve sp. nov. isolated from raw cow's milk.</title>
        <authorList>
            <person name="Baer M.K."/>
            <person name="Mehl L."/>
            <person name="Hellmuth R."/>
            <person name="Marke G."/>
            <person name="Lipski A."/>
        </authorList>
    </citation>
    <scope>NUCLEOTIDE SEQUENCE [LARGE SCALE GENOMIC DNA]</scope>
    <source>
        <strain evidence="1 2">LM112</strain>
    </source>
</reference>